<reference evidence="3" key="1">
    <citation type="journal article" date="2019" name="Int. J. Syst. Evol. Microbiol.">
        <title>The Global Catalogue of Microorganisms (GCM) 10K type strain sequencing project: providing services to taxonomists for standard genome sequencing and annotation.</title>
        <authorList>
            <consortium name="The Broad Institute Genomics Platform"/>
            <consortium name="The Broad Institute Genome Sequencing Center for Infectious Disease"/>
            <person name="Wu L."/>
            <person name="Ma J."/>
        </authorList>
    </citation>
    <scope>NUCLEOTIDE SEQUENCE [LARGE SCALE GENOMIC DNA]</scope>
    <source>
        <strain evidence="3">CCUG 56108</strain>
    </source>
</reference>
<dbReference type="EMBL" id="JBHTND010000022">
    <property type="protein sequence ID" value="MFD1303015.1"/>
    <property type="molecule type" value="Genomic_DNA"/>
</dbReference>
<proteinExistence type="predicted"/>
<comment type="caution">
    <text evidence="2">The sequence shown here is derived from an EMBL/GenBank/DDBJ whole genome shotgun (WGS) entry which is preliminary data.</text>
</comment>
<evidence type="ECO:0000256" key="1">
    <source>
        <dbReference type="SAM" id="Phobius"/>
    </source>
</evidence>
<keyword evidence="1" id="KW-1133">Transmembrane helix</keyword>
<protein>
    <submittedName>
        <fullName evidence="2">Uncharacterized protein</fullName>
    </submittedName>
</protein>
<sequence>MDAEQAKIKACAAYQARYPQDIHVTATDFIEKAFSGSLVSIRAEEPSGNITEEVVYLDKSYNVTIFNTTEELVRFMQNKSKMWIVDLISDQSFVTGIVFISLIVFIFLLGMQGNDKFGKEPLAALSSVLGAAAGFYFSQKKT</sequence>
<feature type="transmembrane region" description="Helical" evidence="1">
    <location>
        <begin position="83"/>
        <end position="109"/>
    </location>
</feature>
<dbReference type="RefSeq" id="WP_238204740.1">
    <property type="nucleotide sequence ID" value="NZ_JBHTND010000022.1"/>
</dbReference>
<accession>A0ABW3X1B3</accession>
<keyword evidence="1" id="KW-0812">Transmembrane</keyword>
<keyword evidence="3" id="KW-1185">Reference proteome</keyword>
<feature type="transmembrane region" description="Helical" evidence="1">
    <location>
        <begin position="121"/>
        <end position="138"/>
    </location>
</feature>
<name>A0ABW3X1B3_9HYPH</name>
<evidence type="ECO:0000313" key="3">
    <source>
        <dbReference type="Proteomes" id="UP001597176"/>
    </source>
</evidence>
<dbReference type="Proteomes" id="UP001597176">
    <property type="component" value="Unassembled WGS sequence"/>
</dbReference>
<organism evidence="2 3">
    <name type="scientific">Methylobacterium marchantiae</name>
    <dbReference type="NCBI Taxonomy" id="600331"/>
    <lineage>
        <taxon>Bacteria</taxon>
        <taxon>Pseudomonadati</taxon>
        <taxon>Pseudomonadota</taxon>
        <taxon>Alphaproteobacteria</taxon>
        <taxon>Hyphomicrobiales</taxon>
        <taxon>Methylobacteriaceae</taxon>
        <taxon>Methylobacterium</taxon>
    </lineage>
</organism>
<keyword evidence="1" id="KW-0472">Membrane</keyword>
<gene>
    <name evidence="2" type="ORF">ACFQ4G_15685</name>
</gene>
<evidence type="ECO:0000313" key="2">
    <source>
        <dbReference type="EMBL" id="MFD1303015.1"/>
    </source>
</evidence>